<dbReference type="Pfam" id="PF08450">
    <property type="entry name" value="SGL"/>
    <property type="match status" value="1"/>
</dbReference>
<evidence type="ECO:0000256" key="5">
    <source>
        <dbReference type="ARBA" id="ARBA00001947"/>
    </source>
</evidence>
<dbReference type="PANTHER" id="PTHR10907:SF66">
    <property type="entry name" value="MIP34848P1-RELATED"/>
    <property type="match status" value="1"/>
</dbReference>
<sequence>MMEISTITRRRVNTSTRSVFFFSFPSFENVTGKKMGPTLRQVVEPVTLGEGPHWDAEEQALYFISTNDYTINKYVPASGKHTTSKLDGRTTFIIPIEGKRCHFVVGLERKVVEVRWAGEDGGASLLRTIVEVDQEYPDNRFNDAKADPRGRLFAGTMGAEYEPGKFHLKRGSLYRIDPDGKVHKLEDNIDISNGMCWDVGRAAFYFADSFEYAIRRYDYNVHTGDISANPKIIFKYKDHRLEGIPDGMTIDTDGNLWVANFDGHRVLKIDPRTGSLLEKIRIPALQVTSVTFGGPALEDLYVTSACVNRGVEQTPPAGSTFVLTNLGVKGYPNLSVKMN</sequence>
<comment type="cofactor">
    <cofactor evidence="2">
        <name>Ca(2+)</name>
        <dbReference type="ChEBI" id="CHEBI:29108"/>
    </cofactor>
</comment>
<dbReference type="SUPFAM" id="SSF63829">
    <property type="entry name" value="Calcium-dependent phosphotriesterase"/>
    <property type="match status" value="1"/>
</dbReference>
<dbReference type="InterPro" id="IPR011042">
    <property type="entry name" value="6-blade_b-propeller_TolB-like"/>
</dbReference>
<dbReference type="Gene3D" id="2.120.10.30">
    <property type="entry name" value="TolB, C-terminal domain"/>
    <property type="match status" value="1"/>
</dbReference>
<comment type="cofactor">
    <cofactor evidence="5">
        <name>Zn(2+)</name>
        <dbReference type="ChEBI" id="CHEBI:29105"/>
    </cofactor>
</comment>
<evidence type="ECO:0000256" key="12">
    <source>
        <dbReference type="ARBA" id="ARBA00022801"/>
    </source>
</evidence>
<dbReference type="RefSeq" id="XP_052754795.1">
    <property type="nucleotide sequence ID" value="XM_052898835.1"/>
</dbReference>
<dbReference type="InterPro" id="IPR013658">
    <property type="entry name" value="SGL"/>
</dbReference>
<evidence type="ECO:0000256" key="2">
    <source>
        <dbReference type="ARBA" id="ARBA00001913"/>
    </source>
</evidence>
<comment type="similarity">
    <text evidence="7">Belongs to the SMP-30/CGR1 family.</text>
</comment>
<evidence type="ECO:0000256" key="1">
    <source>
        <dbReference type="ARBA" id="ARBA00001589"/>
    </source>
</evidence>
<dbReference type="PRINTS" id="PR01791">
    <property type="entry name" value="REGUCALCIN"/>
</dbReference>
<evidence type="ECO:0000259" key="15">
    <source>
        <dbReference type="Pfam" id="PF08450"/>
    </source>
</evidence>
<dbReference type="PANTHER" id="PTHR10907">
    <property type="entry name" value="REGUCALCIN"/>
    <property type="match status" value="1"/>
</dbReference>
<feature type="domain" description="SMP-30/Gluconolactonase/LRE-like region" evidence="15">
    <location>
        <begin position="48"/>
        <end position="305"/>
    </location>
</feature>
<evidence type="ECO:0000256" key="4">
    <source>
        <dbReference type="ARBA" id="ARBA00001946"/>
    </source>
</evidence>
<evidence type="ECO:0000256" key="13">
    <source>
        <dbReference type="ARBA" id="ARBA00022837"/>
    </source>
</evidence>
<keyword evidence="13" id="KW-0106">Calcium</keyword>
<evidence type="ECO:0000313" key="16">
    <source>
        <dbReference type="Proteomes" id="UP001652740"/>
    </source>
</evidence>
<evidence type="ECO:0000256" key="11">
    <source>
        <dbReference type="ARBA" id="ARBA00022723"/>
    </source>
</evidence>
<gene>
    <name evidence="17" type="primary">LOC113509817</name>
</gene>
<evidence type="ECO:0000256" key="9">
    <source>
        <dbReference type="ARBA" id="ARBA00016808"/>
    </source>
</evidence>
<comment type="subcellular location">
    <subcellularLocation>
        <location evidence="6">Cytoplasm</location>
    </subcellularLocation>
</comment>
<evidence type="ECO:0000256" key="10">
    <source>
        <dbReference type="ARBA" id="ARBA00022490"/>
    </source>
</evidence>
<evidence type="ECO:0000256" key="8">
    <source>
        <dbReference type="ARBA" id="ARBA00013227"/>
    </source>
</evidence>
<reference evidence="17" key="1">
    <citation type="submission" date="2025-08" db="UniProtKB">
        <authorList>
            <consortium name="RefSeq"/>
        </authorList>
    </citation>
    <scope>IDENTIFICATION</scope>
    <source>
        <tissue evidence="17">Whole larvae</tissue>
    </source>
</reference>
<dbReference type="EC" id="3.1.1.17" evidence="8"/>
<proteinExistence type="inferred from homology"/>
<accession>A0ABM3MU87</accession>
<dbReference type="PRINTS" id="PR01790">
    <property type="entry name" value="SMP30FAMILY"/>
</dbReference>
<dbReference type="Proteomes" id="UP001652740">
    <property type="component" value="Unplaced"/>
</dbReference>
<keyword evidence="16" id="KW-1185">Reference proteome</keyword>
<dbReference type="InterPro" id="IPR005511">
    <property type="entry name" value="SMP-30"/>
</dbReference>
<protein>
    <recommendedName>
        <fullName evidence="9">Regucalcin</fullName>
        <ecNumber evidence="8">3.1.1.17</ecNumber>
    </recommendedName>
    <alternativeName>
        <fullName evidence="14">Gluconolactonase</fullName>
    </alternativeName>
</protein>
<keyword evidence="12" id="KW-0378">Hydrolase</keyword>
<dbReference type="InterPro" id="IPR008367">
    <property type="entry name" value="Regucalcin"/>
</dbReference>
<evidence type="ECO:0000256" key="6">
    <source>
        <dbReference type="ARBA" id="ARBA00004496"/>
    </source>
</evidence>
<keyword evidence="10" id="KW-0963">Cytoplasm</keyword>
<comment type="cofactor">
    <cofactor evidence="4">
        <name>Mg(2+)</name>
        <dbReference type="ChEBI" id="CHEBI:18420"/>
    </cofactor>
</comment>
<evidence type="ECO:0000256" key="3">
    <source>
        <dbReference type="ARBA" id="ARBA00001936"/>
    </source>
</evidence>
<organism evidence="16 17">
    <name type="scientific">Galleria mellonella</name>
    <name type="common">Greater wax moth</name>
    <dbReference type="NCBI Taxonomy" id="7137"/>
    <lineage>
        <taxon>Eukaryota</taxon>
        <taxon>Metazoa</taxon>
        <taxon>Ecdysozoa</taxon>
        <taxon>Arthropoda</taxon>
        <taxon>Hexapoda</taxon>
        <taxon>Insecta</taxon>
        <taxon>Pterygota</taxon>
        <taxon>Neoptera</taxon>
        <taxon>Endopterygota</taxon>
        <taxon>Lepidoptera</taxon>
        <taxon>Glossata</taxon>
        <taxon>Ditrysia</taxon>
        <taxon>Pyraloidea</taxon>
        <taxon>Pyralidae</taxon>
        <taxon>Galleriinae</taxon>
        <taxon>Galleria</taxon>
    </lineage>
</organism>
<comment type="cofactor">
    <cofactor evidence="3">
        <name>Mn(2+)</name>
        <dbReference type="ChEBI" id="CHEBI:29035"/>
    </cofactor>
</comment>
<comment type="catalytic activity">
    <reaction evidence="1">
        <text>D-glucono-1,5-lactone + H2O = D-gluconate + H(+)</text>
        <dbReference type="Rhea" id="RHEA:10440"/>
        <dbReference type="ChEBI" id="CHEBI:15377"/>
        <dbReference type="ChEBI" id="CHEBI:15378"/>
        <dbReference type="ChEBI" id="CHEBI:16217"/>
        <dbReference type="ChEBI" id="CHEBI:18391"/>
        <dbReference type="EC" id="3.1.1.17"/>
    </reaction>
</comment>
<evidence type="ECO:0000256" key="7">
    <source>
        <dbReference type="ARBA" id="ARBA00008853"/>
    </source>
</evidence>
<name>A0ABM3MU87_GALME</name>
<dbReference type="GeneID" id="113509817"/>
<keyword evidence="11" id="KW-0479">Metal-binding</keyword>
<evidence type="ECO:0000256" key="14">
    <source>
        <dbReference type="ARBA" id="ARBA00032464"/>
    </source>
</evidence>
<evidence type="ECO:0000313" key="17">
    <source>
        <dbReference type="RefSeq" id="XP_052754795.1"/>
    </source>
</evidence>